<keyword evidence="3" id="KW-1003">Cell membrane</keyword>
<dbReference type="RefSeq" id="WP_182995272.1">
    <property type="nucleotide sequence ID" value="NZ_MBTA01000001.1"/>
</dbReference>
<dbReference type="InterPro" id="IPR007353">
    <property type="entry name" value="DUF421"/>
</dbReference>
<dbReference type="GO" id="GO:0005886">
    <property type="term" value="C:plasma membrane"/>
    <property type="evidence" value="ECO:0007669"/>
    <property type="project" value="UniProtKB-SubCell"/>
</dbReference>
<dbReference type="Gene3D" id="3.30.240.20">
    <property type="entry name" value="bsu07140 like domains"/>
    <property type="match status" value="1"/>
</dbReference>
<evidence type="ECO:0000256" key="1">
    <source>
        <dbReference type="ARBA" id="ARBA00004651"/>
    </source>
</evidence>
<evidence type="ECO:0000256" key="6">
    <source>
        <dbReference type="ARBA" id="ARBA00023136"/>
    </source>
</evidence>
<sequence length="232" mass="26350">MKEVFNLDRLLMNGLPYAFLLEVLLRCVVMYITALIVLKSAGRRGVKQLSVFELVIILTLGSAAGDPLFYEDVGLIPAICVFTFILALYRFTTYLISRSENVEVWLEGKPIYLIRNGQFSIEEFAKEPLALDEFFAELRLRNVSHIGQVDLAILETNGQISVFFFKDEDVRAGLPILPHLFNKEVKIFEPNKVYACKFCANTSKTAAVQTELVCNRCEKERWVLALDSKRVG</sequence>
<reference evidence="9 10" key="1">
    <citation type="submission" date="2016-07" db="EMBL/GenBank/DDBJ databases">
        <title>Genome of Pelobium manganitolerans.</title>
        <authorList>
            <person name="Wu S."/>
            <person name="Wang G."/>
        </authorList>
    </citation>
    <scope>NUCLEOTIDE SEQUENCE [LARGE SCALE GENOMIC DNA]</scope>
    <source>
        <strain evidence="9 10">YS-25</strain>
    </source>
</reference>
<evidence type="ECO:0000259" key="8">
    <source>
        <dbReference type="Pfam" id="PF04239"/>
    </source>
</evidence>
<evidence type="ECO:0000313" key="9">
    <source>
        <dbReference type="EMBL" id="RKD20268.1"/>
    </source>
</evidence>
<keyword evidence="4 7" id="KW-0812">Transmembrane</keyword>
<dbReference type="EMBL" id="MBTA01000001">
    <property type="protein sequence ID" value="RKD20268.1"/>
    <property type="molecule type" value="Genomic_DNA"/>
</dbReference>
<feature type="transmembrane region" description="Helical" evidence="7">
    <location>
        <begin position="75"/>
        <end position="96"/>
    </location>
</feature>
<protein>
    <recommendedName>
        <fullName evidence="8">YetF C-terminal domain-containing protein</fullName>
    </recommendedName>
</protein>
<keyword evidence="5 7" id="KW-1133">Transmembrane helix</keyword>
<organism evidence="9 10">
    <name type="scientific">Pelobium manganitolerans</name>
    <dbReference type="NCBI Taxonomy" id="1842495"/>
    <lineage>
        <taxon>Bacteria</taxon>
        <taxon>Pseudomonadati</taxon>
        <taxon>Bacteroidota</taxon>
        <taxon>Sphingobacteriia</taxon>
        <taxon>Sphingobacteriales</taxon>
        <taxon>Sphingobacteriaceae</taxon>
        <taxon>Pelobium</taxon>
    </lineage>
</organism>
<keyword evidence="10" id="KW-1185">Reference proteome</keyword>
<evidence type="ECO:0000256" key="4">
    <source>
        <dbReference type="ARBA" id="ARBA00022692"/>
    </source>
</evidence>
<feature type="transmembrane region" description="Helical" evidence="7">
    <location>
        <begin position="50"/>
        <end position="69"/>
    </location>
</feature>
<feature type="domain" description="YetF C-terminal" evidence="8">
    <location>
        <begin position="98"/>
        <end position="168"/>
    </location>
</feature>
<dbReference type="Proteomes" id="UP000283433">
    <property type="component" value="Unassembled WGS sequence"/>
</dbReference>
<keyword evidence="6 7" id="KW-0472">Membrane</keyword>
<dbReference type="InterPro" id="IPR023090">
    <property type="entry name" value="UPF0702_alpha/beta_dom_sf"/>
</dbReference>
<evidence type="ECO:0000313" key="10">
    <source>
        <dbReference type="Proteomes" id="UP000283433"/>
    </source>
</evidence>
<evidence type="ECO:0000256" key="7">
    <source>
        <dbReference type="SAM" id="Phobius"/>
    </source>
</evidence>
<dbReference type="Pfam" id="PF04239">
    <property type="entry name" value="DUF421"/>
    <property type="match status" value="1"/>
</dbReference>
<evidence type="ECO:0000256" key="5">
    <source>
        <dbReference type="ARBA" id="ARBA00022989"/>
    </source>
</evidence>
<accession>A0A419SBT5</accession>
<dbReference type="PANTHER" id="PTHR34582">
    <property type="entry name" value="UPF0702 TRANSMEMBRANE PROTEIN YCAP"/>
    <property type="match status" value="1"/>
</dbReference>
<comment type="subcellular location">
    <subcellularLocation>
        <location evidence="1">Cell membrane</location>
        <topology evidence="1">Multi-pass membrane protein</topology>
    </subcellularLocation>
</comment>
<gene>
    <name evidence="9" type="ORF">BCY91_01200</name>
</gene>
<dbReference type="AlphaFoldDB" id="A0A419SBT5"/>
<name>A0A419SBT5_9SPHI</name>
<comment type="similarity">
    <text evidence="2">Belongs to the UPF0702 family.</text>
</comment>
<dbReference type="PANTHER" id="PTHR34582:SF6">
    <property type="entry name" value="UPF0702 TRANSMEMBRANE PROTEIN YCAP"/>
    <property type="match status" value="1"/>
</dbReference>
<evidence type="ECO:0000256" key="2">
    <source>
        <dbReference type="ARBA" id="ARBA00006448"/>
    </source>
</evidence>
<comment type="caution">
    <text evidence="9">The sequence shown here is derived from an EMBL/GenBank/DDBJ whole genome shotgun (WGS) entry which is preliminary data.</text>
</comment>
<evidence type="ECO:0000256" key="3">
    <source>
        <dbReference type="ARBA" id="ARBA00022475"/>
    </source>
</evidence>
<proteinExistence type="inferred from homology"/>
<feature type="transmembrane region" description="Helical" evidence="7">
    <location>
        <begin position="15"/>
        <end position="38"/>
    </location>
</feature>